<feature type="transmembrane region" description="Helical" evidence="2">
    <location>
        <begin position="190"/>
        <end position="209"/>
    </location>
</feature>
<evidence type="ECO:0000256" key="2">
    <source>
        <dbReference type="SAM" id="Phobius"/>
    </source>
</evidence>
<feature type="transmembrane region" description="Helical" evidence="2">
    <location>
        <begin position="271"/>
        <end position="290"/>
    </location>
</feature>
<organism evidence="3 4">
    <name type="scientific">Triparma retinervis</name>
    <dbReference type="NCBI Taxonomy" id="2557542"/>
    <lineage>
        <taxon>Eukaryota</taxon>
        <taxon>Sar</taxon>
        <taxon>Stramenopiles</taxon>
        <taxon>Ochrophyta</taxon>
        <taxon>Bolidophyceae</taxon>
        <taxon>Parmales</taxon>
        <taxon>Triparmaceae</taxon>
        <taxon>Triparma</taxon>
    </lineage>
</organism>
<gene>
    <name evidence="3" type="ORF">TrRE_jg10826</name>
</gene>
<evidence type="ECO:0000256" key="1">
    <source>
        <dbReference type="SAM" id="Coils"/>
    </source>
</evidence>
<dbReference type="Proteomes" id="UP001165082">
    <property type="component" value="Unassembled WGS sequence"/>
</dbReference>
<keyword evidence="1" id="KW-0175">Coiled coil</keyword>
<evidence type="ECO:0000313" key="3">
    <source>
        <dbReference type="EMBL" id="GMI12526.1"/>
    </source>
</evidence>
<dbReference type="AlphaFoldDB" id="A0A9W7FI69"/>
<comment type="caution">
    <text evidence="3">The sequence shown here is derived from an EMBL/GenBank/DDBJ whole genome shotgun (WGS) entry which is preliminary data.</text>
</comment>
<evidence type="ECO:0000313" key="4">
    <source>
        <dbReference type="Proteomes" id="UP001165082"/>
    </source>
</evidence>
<sequence length="521" mass="56675">MSSSSCSGPCDAHFTCAPGSQSPADGCALGYFKSSLSDDCHICPAGRFGDSHRLKTDRCSGPCQRGYICEPGSTSATAKACSEDEFCASGTTSPLACPEAHAKTCNSKTNATCQDSSLCLFDQCTGLKPTFQCPLDEFDVHTCGVLFSSAFLKKGDVGCPPGSSCDSFQEIERSVNTLYWLNFSDTGVEVVSALISVLSLLPFISTYMSTLLSYLNLYVMMPMDIILQSTVLFVALERNFSRAVDEMLNGNCWSSFSAFVTLDAFADDIKLITILGWLELILGLAAIVSARYDLGRIGSDGSGDSLHGKGLLYLSVGCLLIDMAISSADFFIFTQDARNDFRDLSSSVYDTAFDTSGINFDPFERCVNFARIYEPLPTISTDNCLAPEIPTDSFDMGLFEALPNWLILMGSMGASYVLCRLLLLIGVCRKRLRASENTFNVPLAPPVTGIGIEMGQMQSNSRAPTASESSVIDNPARKIENLQRVIREKDRKINELQREIRTQTHAELDLARKNNQAATRL</sequence>
<keyword evidence="2" id="KW-0472">Membrane</keyword>
<feature type="transmembrane region" description="Helical" evidence="2">
    <location>
        <begin position="311"/>
        <end position="333"/>
    </location>
</feature>
<feature type="transmembrane region" description="Helical" evidence="2">
    <location>
        <begin position="405"/>
        <end position="427"/>
    </location>
</feature>
<reference evidence="3" key="1">
    <citation type="submission" date="2022-07" db="EMBL/GenBank/DDBJ databases">
        <title>Genome analysis of Parmales, a sister group of diatoms, reveals the evolutionary specialization of diatoms from phago-mixotrophs to photoautotrophs.</title>
        <authorList>
            <person name="Ban H."/>
            <person name="Sato S."/>
            <person name="Yoshikawa S."/>
            <person name="Kazumasa Y."/>
            <person name="Nakamura Y."/>
            <person name="Ichinomiya M."/>
            <person name="Saitoh K."/>
            <person name="Sato N."/>
            <person name="Blanc-Mathieu R."/>
            <person name="Endo H."/>
            <person name="Kuwata A."/>
            <person name="Ogata H."/>
        </authorList>
    </citation>
    <scope>NUCLEOTIDE SEQUENCE</scope>
</reference>
<proteinExistence type="predicted"/>
<dbReference type="EMBL" id="BRXZ01000483">
    <property type="protein sequence ID" value="GMI12526.1"/>
    <property type="molecule type" value="Genomic_DNA"/>
</dbReference>
<protein>
    <submittedName>
        <fullName evidence="3">Uncharacterized protein</fullName>
    </submittedName>
</protein>
<accession>A0A9W7FI69</accession>
<feature type="coiled-coil region" evidence="1">
    <location>
        <begin position="479"/>
        <end position="506"/>
    </location>
</feature>
<keyword evidence="4" id="KW-1185">Reference proteome</keyword>
<keyword evidence="2" id="KW-0812">Transmembrane</keyword>
<name>A0A9W7FI69_9STRA</name>
<keyword evidence="2" id="KW-1133">Transmembrane helix</keyword>
<dbReference type="OrthoDB" id="227844at2759"/>